<evidence type="ECO:0000313" key="3">
    <source>
        <dbReference type="Proteomes" id="UP000471435"/>
    </source>
</evidence>
<accession>A0A6I4UYL5</accession>
<dbReference type="InterPro" id="IPR022385">
    <property type="entry name" value="Rhs_assc_core"/>
</dbReference>
<evidence type="ECO:0000313" key="2">
    <source>
        <dbReference type="EMBL" id="MXP46021.1"/>
    </source>
</evidence>
<dbReference type="PANTHER" id="PTHR32305:SF15">
    <property type="entry name" value="PROTEIN RHSA-RELATED"/>
    <property type="match status" value="1"/>
</dbReference>
<evidence type="ECO:0008006" key="4">
    <source>
        <dbReference type="Google" id="ProtNLM"/>
    </source>
</evidence>
<dbReference type="NCBIfam" id="TIGR03696">
    <property type="entry name" value="Rhs_assc_core"/>
    <property type="match status" value="1"/>
</dbReference>
<dbReference type="PRINTS" id="PR00394">
    <property type="entry name" value="RHSPROTEIN"/>
</dbReference>
<protein>
    <recommendedName>
        <fullName evidence="4">RHS repeat-associated core domain-containing protein</fullName>
    </recommendedName>
</protein>
<dbReference type="EMBL" id="WTYP01000001">
    <property type="protein sequence ID" value="MXP46021.1"/>
    <property type="molecule type" value="Genomic_DNA"/>
</dbReference>
<proteinExistence type="predicted"/>
<comment type="caution">
    <text evidence="2">The sequence shown here is derived from an EMBL/GenBank/DDBJ whole genome shotgun (WGS) entry which is preliminary data.</text>
</comment>
<dbReference type="Proteomes" id="UP000471435">
    <property type="component" value="Unassembled WGS sequence"/>
</dbReference>
<gene>
    <name evidence="2" type="ORF">GRI43_01265</name>
</gene>
<dbReference type="AlphaFoldDB" id="A0A6I4UYL5"/>
<dbReference type="Gene3D" id="2.180.10.10">
    <property type="entry name" value="RHS repeat-associated core"/>
    <property type="match status" value="1"/>
</dbReference>
<reference evidence="2 3" key="1">
    <citation type="submission" date="2019-12" db="EMBL/GenBank/DDBJ databases">
        <title>Genomic-based taxomic classification of the family Erythrobacteraceae.</title>
        <authorList>
            <person name="Xu L."/>
        </authorList>
    </citation>
    <scope>NUCLEOTIDE SEQUENCE [LARGE SCALE GENOMIC DNA]</scope>
    <source>
        <strain evidence="2 3">SW-109</strain>
    </source>
</reference>
<organism evidence="2 3">
    <name type="scientific">Pontixanthobacter luteolus</name>
    <dbReference type="NCBI Taxonomy" id="295089"/>
    <lineage>
        <taxon>Bacteria</taxon>
        <taxon>Pseudomonadati</taxon>
        <taxon>Pseudomonadota</taxon>
        <taxon>Alphaproteobacteria</taxon>
        <taxon>Sphingomonadales</taxon>
        <taxon>Erythrobacteraceae</taxon>
        <taxon>Pontixanthobacter</taxon>
    </lineage>
</organism>
<name>A0A6I4UYL5_9SPHN</name>
<dbReference type="RefSeq" id="WP_160730568.1">
    <property type="nucleotide sequence ID" value="NZ_WTYP01000001.1"/>
</dbReference>
<dbReference type="InterPro" id="IPR050708">
    <property type="entry name" value="T6SS_VgrG/RHS"/>
</dbReference>
<feature type="region of interest" description="Disordered" evidence="1">
    <location>
        <begin position="194"/>
        <end position="241"/>
    </location>
</feature>
<feature type="compositionally biased region" description="Basic and acidic residues" evidence="1">
    <location>
        <begin position="217"/>
        <end position="241"/>
    </location>
</feature>
<dbReference type="PANTHER" id="PTHR32305">
    <property type="match status" value="1"/>
</dbReference>
<evidence type="ECO:0000256" key="1">
    <source>
        <dbReference type="SAM" id="MobiDB-lite"/>
    </source>
</evidence>
<sequence length="241" mass="25965">MPSATNTGRFQYTGQVYLAELGMYYYKARIYSPTLGRFLQTDPIGYEDNVNLYGYVGNDPVNAIDPYGTEAYYISRPVFFGASPVDHAFVAVVEESGKVTVFSYTDIDGTLRPSPVGSDTYNTDEAYFKEYLKDPSSVPGNRIDASDETVLAVGNAFHEGLTVNDIDYDLNPGGGSDGCNSNCAAGIVADESVQAEGGRGHPAPSDAQPAPGRAQRGRLDGLVRTPLERRGADRLRAAGHR</sequence>
<keyword evidence="3" id="KW-1185">Reference proteome</keyword>
<dbReference type="OrthoDB" id="6057489at2"/>